<evidence type="ECO:0000256" key="8">
    <source>
        <dbReference type="ARBA" id="ARBA00023054"/>
    </source>
</evidence>
<dbReference type="InterPro" id="IPR039308">
    <property type="entry name" value="GAS8"/>
</dbReference>
<dbReference type="PANTHER" id="PTHR31543:SF0">
    <property type="entry name" value="DYNEIN REGULATORY COMPLEX SUBUNIT 4"/>
    <property type="match status" value="1"/>
</dbReference>
<dbReference type="GO" id="GO:0005794">
    <property type="term" value="C:Golgi apparatus"/>
    <property type="evidence" value="ECO:0007669"/>
    <property type="project" value="TreeGrafter"/>
</dbReference>
<dbReference type="InterPro" id="IPR025593">
    <property type="entry name" value="GAS8_dom"/>
</dbReference>
<evidence type="ECO:0000256" key="7">
    <source>
        <dbReference type="ARBA" id="ARBA00022846"/>
    </source>
</evidence>
<gene>
    <name evidence="16" type="ORF">FSCOSCO3_A012937</name>
</gene>
<comment type="subcellular location">
    <subcellularLocation>
        <location evidence="1">Cell projection</location>
        <location evidence="1">Cilium</location>
        <location evidence="1">Flagellum</location>
    </subcellularLocation>
    <subcellularLocation>
        <location evidence="2">Cytoplasm</location>
        <location evidence="2">Cytoskeleton</location>
    </subcellularLocation>
</comment>
<comment type="caution">
    <text evidence="16">The sequence shown here is derived from an EMBL/GenBank/DDBJ whole genome shotgun (WGS) entry which is preliminary data.</text>
</comment>
<name>A0AAV1QG27_SCOSC</name>
<evidence type="ECO:0000256" key="3">
    <source>
        <dbReference type="ARBA" id="ARBA00009859"/>
    </source>
</evidence>
<accession>A0AAV1QG27</accession>
<dbReference type="PANTHER" id="PTHR31543">
    <property type="entry name" value="DYNEIN REGULATORY COMPLEX SUBUNIT 4"/>
    <property type="match status" value="1"/>
</dbReference>
<dbReference type="GO" id="GO:0031514">
    <property type="term" value="C:motile cilium"/>
    <property type="evidence" value="ECO:0007669"/>
    <property type="project" value="UniProtKB-SubCell"/>
</dbReference>
<evidence type="ECO:0000256" key="4">
    <source>
        <dbReference type="ARBA" id="ARBA00021301"/>
    </source>
</evidence>
<evidence type="ECO:0000313" key="16">
    <source>
        <dbReference type="EMBL" id="CAK6983362.1"/>
    </source>
</evidence>
<sequence length="485" mass="57097">MPPKSKSKKVLKGKSSAVVDGLSTDEMSKDQLEEHIVRLREELDREREERSYFQLERDKVQAFWEICKRNLEETQAELRNRRREREEAEERHRVEITVYKQKLKHVLSEQHDAVSELKIDGVSSTALIQNQHAESELRLRGEAHDLQGDVREKELHNQDCIKELKLKHQVELMELTNDYDKRVREIEVRYHRKMQSMTEAENKKRRAEVMEIEDRMRERIVTMTEDHDRTHRSAEEYYSCVQSRLLAEQKELKEELGEVKKQQARADNDLSAAQQENKRLHESLQEAEQQLPKLHKQLEDHEEAKTERAVSRVRVKRLETEIRDLSVQHELLLKAFMTVERERDELLQRQTQLILDVQQKSGLKELLLEKKLSALTETLETTEAQLCGAVAAAGVDQTAADAAVKLEEILESKKVAVSDLQDDLDRESQEYEEQLRKAKLRMKNIGVPTYQPPLRPIRYMLTKKNHRKQEEEISVVQKRKKSTQS</sequence>
<comment type="similarity">
    <text evidence="3">Belongs to the DRC4 family.</text>
</comment>
<keyword evidence="6" id="KW-0493">Microtubule</keyword>
<evidence type="ECO:0000256" key="9">
    <source>
        <dbReference type="ARBA" id="ARBA00023069"/>
    </source>
</evidence>
<evidence type="ECO:0000256" key="1">
    <source>
        <dbReference type="ARBA" id="ARBA00004230"/>
    </source>
</evidence>
<dbReference type="GO" id="GO:0008017">
    <property type="term" value="F:microtubule binding"/>
    <property type="evidence" value="ECO:0007669"/>
    <property type="project" value="InterPro"/>
</dbReference>
<dbReference type="AlphaFoldDB" id="A0AAV1QG27"/>
<evidence type="ECO:0000256" key="5">
    <source>
        <dbReference type="ARBA" id="ARBA00022490"/>
    </source>
</evidence>
<keyword evidence="17" id="KW-1185">Reference proteome</keyword>
<keyword evidence="8 13" id="KW-0175">Coiled coil</keyword>
<evidence type="ECO:0000256" key="2">
    <source>
        <dbReference type="ARBA" id="ARBA00004245"/>
    </source>
</evidence>
<dbReference type="GO" id="GO:0031267">
    <property type="term" value="F:small GTPase binding"/>
    <property type="evidence" value="ECO:0007669"/>
    <property type="project" value="InterPro"/>
</dbReference>
<dbReference type="Pfam" id="PF13851">
    <property type="entry name" value="GAS"/>
    <property type="match status" value="1"/>
</dbReference>
<feature type="region of interest" description="Disordered" evidence="14">
    <location>
        <begin position="258"/>
        <end position="285"/>
    </location>
</feature>
<reference evidence="16 17" key="1">
    <citation type="submission" date="2024-01" db="EMBL/GenBank/DDBJ databases">
        <authorList>
            <person name="Alioto T."/>
            <person name="Alioto T."/>
            <person name="Gomez Garrido J."/>
        </authorList>
    </citation>
    <scope>NUCLEOTIDE SEQUENCE [LARGE SCALE GENOMIC DNA]</scope>
</reference>
<evidence type="ECO:0000256" key="14">
    <source>
        <dbReference type="SAM" id="MobiDB-lite"/>
    </source>
</evidence>
<feature type="compositionally biased region" description="Basic and acidic residues" evidence="14">
    <location>
        <begin position="258"/>
        <end position="268"/>
    </location>
</feature>
<dbReference type="EMBL" id="CAWUFR010001285">
    <property type="protein sequence ID" value="CAK6983362.1"/>
    <property type="molecule type" value="Genomic_DNA"/>
</dbReference>
<dbReference type="Proteomes" id="UP001314229">
    <property type="component" value="Unassembled WGS sequence"/>
</dbReference>
<evidence type="ECO:0000256" key="10">
    <source>
        <dbReference type="ARBA" id="ARBA00023212"/>
    </source>
</evidence>
<evidence type="ECO:0000256" key="12">
    <source>
        <dbReference type="ARBA" id="ARBA00031568"/>
    </source>
</evidence>
<feature type="region of interest" description="Disordered" evidence="14">
    <location>
        <begin position="1"/>
        <end position="26"/>
    </location>
</feature>
<evidence type="ECO:0000256" key="13">
    <source>
        <dbReference type="SAM" id="Coils"/>
    </source>
</evidence>
<feature type="region of interest" description="Disordered" evidence="14">
    <location>
        <begin position="466"/>
        <end position="485"/>
    </location>
</feature>
<feature type="coiled-coil region" evidence="13">
    <location>
        <begin position="410"/>
        <end position="441"/>
    </location>
</feature>
<evidence type="ECO:0000259" key="15">
    <source>
        <dbReference type="Pfam" id="PF13851"/>
    </source>
</evidence>
<feature type="compositionally biased region" description="Basic residues" evidence="14">
    <location>
        <begin position="1"/>
        <end position="12"/>
    </location>
</feature>
<keyword evidence="9" id="KW-0969">Cilium</keyword>
<evidence type="ECO:0000313" key="17">
    <source>
        <dbReference type="Proteomes" id="UP001314229"/>
    </source>
</evidence>
<keyword evidence="11" id="KW-0966">Cell projection</keyword>
<keyword evidence="7" id="KW-0282">Flagellum</keyword>
<dbReference type="GO" id="GO:0030317">
    <property type="term" value="P:flagellated sperm motility"/>
    <property type="evidence" value="ECO:0007669"/>
    <property type="project" value="TreeGrafter"/>
</dbReference>
<feature type="domain" description="Growth arrest-specific protein 8" evidence="15">
    <location>
        <begin position="223"/>
        <end position="420"/>
    </location>
</feature>
<keyword evidence="5" id="KW-0963">Cytoplasm</keyword>
<evidence type="ECO:0000256" key="6">
    <source>
        <dbReference type="ARBA" id="ARBA00022701"/>
    </source>
</evidence>
<proteinExistence type="inferred from homology"/>
<keyword evidence="10" id="KW-0206">Cytoskeleton</keyword>
<organism evidence="16 17">
    <name type="scientific">Scomber scombrus</name>
    <name type="common">Atlantic mackerel</name>
    <name type="synonym">Scomber vernalis</name>
    <dbReference type="NCBI Taxonomy" id="13677"/>
    <lineage>
        <taxon>Eukaryota</taxon>
        <taxon>Metazoa</taxon>
        <taxon>Chordata</taxon>
        <taxon>Craniata</taxon>
        <taxon>Vertebrata</taxon>
        <taxon>Euteleostomi</taxon>
        <taxon>Actinopterygii</taxon>
        <taxon>Neopterygii</taxon>
        <taxon>Teleostei</taxon>
        <taxon>Neoteleostei</taxon>
        <taxon>Acanthomorphata</taxon>
        <taxon>Pelagiaria</taxon>
        <taxon>Scombriformes</taxon>
        <taxon>Scombridae</taxon>
        <taxon>Scomber</taxon>
    </lineage>
</organism>
<evidence type="ECO:0000256" key="11">
    <source>
        <dbReference type="ARBA" id="ARBA00023273"/>
    </source>
</evidence>
<dbReference type="GO" id="GO:0005874">
    <property type="term" value="C:microtubule"/>
    <property type="evidence" value="ECO:0007669"/>
    <property type="project" value="UniProtKB-KW"/>
</dbReference>
<protein>
    <recommendedName>
        <fullName evidence="4">Dynein regulatory complex subunit 4</fullName>
    </recommendedName>
    <alternativeName>
        <fullName evidence="12">Growth arrest-specific protein 8</fullName>
    </alternativeName>
</protein>